<dbReference type="EMBL" id="SNRW01003943">
    <property type="protein sequence ID" value="KAA6388544.1"/>
    <property type="molecule type" value="Genomic_DNA"/>
</dbReference>
<feature type="compositionally biased region" description="Low complexity" evidence="1">
    <location>
        <begin position="142"/>
        <end position="162"/>
    </location>
</feature>
<feature type="region of interest" description="Disordered" evidence="1">
    <location>
        <begin position="50"/>
        <end position="72"/>
    </location>
</feature>
<dbReference type="Gene3D" id="3.30.40.10">
    <property type="entry name" value="Zinc/RING finger domain, C3HC4 (zinc finger)"/>
    <property type="match status" value="1"/>
</dbReference>
<dbReference type="InterPro" id="IPR003613">
    <property type="entry name" value="Ubox_domain"/>
</dbReference>
<dbReference type="PANTHER" id="PTHR46573:SF1">
    <property type="entry name" value="WD REPEAT, SAM AND U-BOX DOMAIN-CONTAINING PROTEIN 1"/>
    <property type="match status" value="1"/>
</dbReference>
<dbReference type="SUPFAM" id="SSF57850">
    <property type="entry name" value="RING/U-box"/>
    <property type="match status" value="1"/>
</dbReference>
<protein>
    <recommendedName>
        <fullName evidence="2">U-box domain-containing protein</fullName>
    </recommendedName>
</protein>
<dbReference type="GO" id="GO:0016567">
    <property type="term" value="P:protein ubiquitination"/>
    <property type="evidence" value="ECO:0007669"/>
    <property type="project" value="InterPro"/>
</dbReference>
<dbReference type="AlphaFoldDB" id="A0A5J4W0S3"/>
<evidence type="ECO:0000259" key="2">
    <source>
        <dbReference type="SMART" id="SM00504"/>
    </source>
</evidence>
<name>A0A5J4W0S3_9EUKA</name>
<evidence type="ECO:0000313" key="4">
    <source>
        <dbReference type="Proteomes" id="UP000324800"/>
    </source>
</evidence>
<accession>A0A5J4W0S3</accession>
<dbReference type="CDD" id="cd16655">
    <property type="entry name" value="RING-Ubox_WDSUB1-like"/>
    <property type="match status" value="1"/>
</dbReference>
<dbReference type="InterPro" id="IPR052085">
    <property type="entry name" value="WD-SAM-U-box"/>
</dbReference>
<proteinExistence type="predicted"/>
<feature type="region of interest" description="Disordered" evidence="1">
    <location>
        <begin position="141"/>
        <end position="181"/>
    </location>
</feature>
<dbReference type="SMART" id="SM00504">
    <property type="entry name" value="Ubox"/>
    <property type="match status" value="1"/>
</dbReference>
<sequence length="307" mass="33714">MASMTPMTRQAMQTSVSAKQSSQHSVTNTPIQQHSGIYAETPNYYLNTLSSSSSEFSDDPTAIDPQSQYGHNQTVYSSSLTSAIINSSLPKPPKRSKPTFTTVKPHTFPSLSQFASQSLIPPSPAQLSIMKQYIQNPIFSGHNLQPLNNQSQPNHSSSSLVQLPPPPSHTGISLNKGSDNKQVKDSAIDDIASKASVVIASTSAMPTSVIPNAISAGVLRKKAFRQYDYAQDQGFICPITGQIMMNPVVASDGFHYEREAIEEWQRTKGKSPQTREFITNNFIPDVDLKNRIRIFLGIYPDHDYAPI</sequence>
<dbReference type="Pfam" id="PF04564">
    <property type="entry name" value="U-box"/>
    <property type="match status" value="1"/>
</dbReference>
<feature type="compositionally biased region" description="Polar residues" evidence="1">
    <location>
        <begin position="1"/>
        <end position="35"/>
    </location>
</feature>
<feature type="region of interest" description="Disordered" evidence="1">
    <location>
        <begin position="1"/>
        <end position="37"/>
    </location>
</feature>
<evidence type="ECO:0000313" key="3">
    <source>
        <dbReference type="EMBL" id="KAA6388544.1"/>
    </source>
</evidence>
<dbReference type="PANTHER" id="PTHR46573">
    <property type="entry name" value="WD REPEAT, SAM AND U-BOX DOMAIN-CONTAINING PROTEIN 1"/>
    <property type="match status" value="1"/>
</dbReference>
<organism evidence="3 4">
    <name type="scientific">Streblomastix strix</name>
    <dbReference type="NCBI Taxonomy" id="222440"/>
    <lineage>
        <taxon>Eukaryota</taxon>
        <taxon>Metamonada</taxon>
        <taxon>Preaxostyla</taxon>
        <taxon>Oxymonadida</taxon>
        <taxon>Streblomastigidae</taxon>
        <taxon>Streblomastix</taxon>
    </lineage>
</organism>
<dbReference type="OrthoDB" id="10064100at2759"/>
<dbReference type="InterPro" id="IPR013083">
    <property type="entry name" value="Znf_RING/FYVE/PHD"/>
</dbReference>
<dbReference type="Proteomes" id="UP000324800">
    <property type="component" value="Unassembled WGS sequence"/>
</dbReference>
<comment type="caution">
    <text evidence="3">The sequence shown here is derived from an EMBL/GenBank/DDBJ whole genome shotgun (WGS) entry which is preliminary data.</text>
</comment>
<gene>
    <name evidence="3" type="ORF">EZS28_015931</name>
</gene>
<dbReference type="GO" id="GO:0004842">
    <property type="term" value="F:ubiquitin-protein transferase activity"/>
    <property type="evidence" value="ECO:0007669"/>
    <property type="project" value="InterPro"/>
</dbReference>
<evidence type="ECO:0000256" key="1">
    <source>
        <dbReference type="SAM" id="MobiDB-lite"/>
    </source>
</evidence>
<feature type="domain" description="U-box" evidence="2">
    <location>
        <begin position="234"/>
        <end position="295"/>
    </location>
</feature>
<reference evidence="3 4" key="1">
    <citation type="submission" date="2019-03" db="EMBL/GenBank/DDBJ databases">
        <title>Single cell metagenomics reveals metabolic interactions within the superorganism composed of flagellate Streblomastix strix and complex community of Bacteroidetes bacteria on its surface.</title>
        <authorList>
            <person name="Treitli S.C."/>
            <person name="Kolisko M."/>
            <person name="Husnik F."/>
            <person name="Keeling P."/>
            <person name="Hampl V."/>
        </authorList>
    </citation>
    <scope>NUCLEOTIDE SEQUENCE [LARGE SCALE GENOMIC DNA]</scope>
    <source>
        <strain evidence="3">ST1C</strain>
    </source>
</reference>